<dbReference type="InterPro" id="IPR011059">
    <property type="entry name" value="Metal-dep_hydrolase_composite"/>
</dbReference>
<evidence type="ECO:0000313" key="2">
    <source>
        <dbReference type="EMBL" id="MDJ1183230.1"/>
    </source>
</evidence>
<keyword evidence="3" id="KW-1185">Reference proteome</keyword>
<gene>
    <name evidence="2" type="ORF">PMH09_08475</name>
</gene>
<dbReference type="Proteomes" id="UP001232992">
    <property type="component" value="Unassembled WGS sequence"/>
</dbReference>
<dbReference type="EMBL" id="JAQOSQ010000006">
    <property type="protein sequence ID" value="MDJ1183230.1"/>
    <property type="molecule type" value="Genomic_DNA"/>
</dbReference>
<dbReference type="SUPFAM" id="SSF51338">
    <property type="entry name" value="Composite domain of metallo-dependent hydrolases"/>
    <property type="match status" value="1"/>
</dbReference>
<organism evidence="2 3">
    <name type="scientific">Roseofilum casamattae BLCC-M143</name>
    <dbReference type="NCBI Taxonomy" id="3022442"/>
    <lineage>
        <taxon>Bacteria</taxon>
        <taxon>Bacillati</taxon>
        <taxon>Cyanobacteriota</taxon>
        <taxon>Cyanophyceae</taxon>
        <taxon>Desertifilales</taxon>
        <taxon>Desertifilaceae</taxon>
        <taxon>Roseofilum</taxon>
        <taxon>Roseofilum casamattae</taxon>
    </lineage>
</organism>
<name>A0ABT7BVV4_9CYAN</name>
<dbReference type="Gene3D" id="3.10.310.70">
    <property type="match status" value="1"/>
</dbReference>
<feature type="domain" description="Amidohydrolase 3" evidence="1">
    <location>
        <begin position="90"/>
        <end position="574"/>
    </location>
</feature>
<dbReference type="PANTHER" id="PTHR22642">
    <property type="entry name" value="IMIDAZOLONEPROPIONASE"/>
    <property type="match status" value="1"/>
</dbReference>
<evidence type="ECO:0000259" key="1">
    <source>
        <dbReference type="Pfam" id="PF07969"/>
    </source>
</evidence>
<reference evidence="2 3" key="1">
    <citation type="submission" date="2023-01" db="EMBL/GenBank/DDBJ databases">
        <title>Novel diversity within Roseofilum (Cyanobacteria; Desertifilaceae) from marine benthic mats with descriptions of four novel species.</title>
        <authorList>
            <person name="Wang Y."/>
            <person name="Berthold D.E."/>
            <person name="Hu J."/>
            <person name="Lefler F.W."/>
            <person name="Laughinghouse H.D. IV."/>
        </authorList>
    </citation>
    <scope>NUCLEOTIDE SEQUENCE [LARGE SCALE GENOMIC DNA]</scope>
    <source>
        <strain evidence="2 3">BLCC-M143</strain>
    </source>
</reference>
<dbReference type="PANTHER" id="PTHR22642:SF21">
    <property type="entry name" value="PERIPLASMIC PROTEIN"/>
    <property type="match status" value="1"/>
</dbReference>
<dbReference type="Pfam" id="PF07969">
    <property type="entry name" value="Amidohydro_3"/>
    <property type="match status" value="1"/>
</dbReference>
<protein>
    <submittedName>
        <fullName evidence="2">Amidohydrolase</fullName>
    </submittedName>
</protein>
<proteinExistence type="predicted"/>
<evidence type="ECO:0000313" key="3">
    <source>
        <dbReference type="Proteomes" id="UP001232992"/>
    </source>
</evidence>
<dbReference type="InterPro" id="IPR013108">
    <property type="entry name" value="Amidohydro_3"/>
</dbReference>
<accession>A0ABT7BVV4</accession>
<comment type="caution">
    <text evidence="2">The sequence shown here is derived from an EMBL/GenBank/DDBJ whole genome shotgun (WGS) entry which is preliminary data.</text>
</comment>
<dbReference type="RefSeq" id="WP_283757885.1">
    <property type="nucleotide sequence ID" value="NZ_JAQOSQ010000006.1"/>
</dbReference>
<dbReference type="CDD" id="cd01300">
    <property type="entry name" value="YtcJ_like"/>
    <property type="match status" value="1"/>
</dbReference>
<sequence>MNNHHKFQRRDFFKWALAAGFSTYVLDKGQSWGQNPADTSQKADLILYNGRIATQNNRRSFAEALAIKGNRFLAVGTEKEVMAYRGDRTQTINLNRRTVIPGLNDSHTHLIRGGLNYNMELRWDGVPSLADALRMLKEQAARTPAPQWVRVIGGWSEFQFAERRMPTLAEINAVSRDVPVFILHLYNRALLNGAALRALGIDRNTAPPPGSVIEKDRNGNPTGMLIATPNATILYAAIAQGPKLGLDDQINSSRHYMREMNRLGITSVIDAGGGGQNYPDDYQIIDRLHKEGLMTVRVAYNLFTQNPGDETADFERWINIANPGQGDDFYRLNGAGEMLVFSAADFEDFTEPRPDLNPQMEEDLTEVIQLLAANKWPFRLHATYNESISRFLNVFEAVNREIPFNGMHWILDHAETISDRNIERVKALGGGIAIQHRMAFQGEYFIDRYGVQAADRTPPIKKIMAMDVPVSGGTDGTRVASYNPWVGLYWLVSGKTVGGTTIYSQANRLDRMEALRTYTTAAAWFSNQEGNKGAIVPGQLADLAVLSEDYFSIPEERIKHLESVLTIVDGKPVYARDEFSRFSPPPLPVSPDWSPVKYFGGYRNDSRIATIPKSRQRIASTLHSPQPHLQWSSLNQAGSLSRFWGGLACACCY</sequence>
<dbReference type="InterPro" id="IPR032466">
    <property type="entry name" value="Metal_Hydrolase"/>
</dbReference>
<dbReference type="Gene3D" id="3.20.20.140">
    <property type="entry name" value="Metal-dependent hydrolases"/>
    <property type="match status" value="1"/>
</dbReference>
<dbReference type="SUPFAM" id="SSF51556">
    <property type="entry name" value="Metallo-dependent hydrolases"/>
    <property type="match status" value="1"/>
</dbReference>
<dbReference type="InterPro" id="IPR033932">
    <property type="entry name" value="YtcJ-like"/>
</dbReference>
<dbReference type="Gene3D" id="2.30.40.10">
    <property type="entry name" value="Urease, subunit C, domain 1"/>
    <property type="match status" value="1"/>
</dbReference>